<comment type="caution">
    <text evidence="3">The sequence shown here is derived from an EMBL/GenBank/DDBJ whole genome shotgun (WGS) entry which is preliminary data.</text>
</comment>
<reference evidence="3" key="1">
    <citation type="submission" date="2023-06" db="EMBL/GenBank/DDBJ databases">
        <title>Genomic of Parafulvivirga corallium.</title>
        <authorList>
            <person name="Wang G."/>
        </authorList>
    </citation>
    <scope>NUCLEOTIDE SEQUENCE</scope>
    <source>
        <strain evidence="3">BMA10</strain>
    </source>
</reference>
<dbReference type="Pfam" id="PF12680">
    <property type="entry name" value="SnoaL_2"/>
    <property type="match status" value="1"/>
</dbReference>
<evidence type="ECO:0000313" key="4">
    <source>
        <dbReference type="Proteomes" id="UP001172082"/>
    </source>
</evidence>
<dbReference type="Proteomes" id="UP001172082">
    <property type="component" value="Unassembled WGS sequence"/>
</dbReference>
<organism evidence="3 4">
    <name type="scientific">Splendidivirga corallicola</name>
    <dbReference type="NCBI Taxonomy" id="3051826"/>
    <lineage>
        <taxon>Bacteria</taxon>
        <taxon>Pseudomonadati</taxon>
        <taxon>Bacteroidota</taxon>
        <taxon>Cytophagia</taxon>
        <taxon>Cytophagales</taxon>
        <taxon>Splendidivirgaceae</taxon>
        <taxon>Splendidivirga</taxon>
    </lineage>
</organism>
<dbReference type="InterPro" id="IPR037401">
    <property type="entry name" value="SnoaL-like"/>
</dbReference>
<sequence>MKKIMKNALFLFPLLFTLELQAQQLKNTDDSEVIKLVNMQLEGYNARDIDLFVKPYSDSIKIYRYPHESLYTGKEMLRARYRDMFSSRPDLHCKLVNRIVLGNTVIDHEEVTLVKGEAPFQAVAVYRIAHGAIQEVTFIFPDREK</sequence>
<dbReference type="InterPro" id="IPR032710">
    <property type="entry name" value="NTF2-like_dom_sf"/>
</dbReference>
<dbReference type="RefSeq" id="WP_346752993.1">
    <property type="nucleotide sequence ID" value="NZ_JAUJEA010000006.1"/>
</dbReference>
<evidence type="ECO:0000313" key="3">
    <source>
        <dbReference type="EMBL" id="MDN5202969.1"/>
    </source>
</evidence>
<dbReference type="EMBL" id="JAUJEA010000006">
    <property type="protein sequence ID" value="MDN5202969.1"/>
    <property type="molecule type" value="Genomic_DNA"/>
</dbReference>
<proteinExistence type="predicted"/>
<name>A0ABT8KQE3_9BACT</name>
<gene>
    <name evidence="3" type="ORF">QQ008_16385</name>
</gene>
<dbReference type="Gene3D" id="3.10.450.50">
    <property type="match status" value="1"/>
</dbReference>
<keyword evidence="4" id="KW-1185">Reference proteome</keyword>
<feature type="domain" description="SnoaL-like" evidence="2">
    <location>
        <begin position="41"/>
        <end position="135"/>
    </location>
</feature>
<accession>A0ABT8KQE3</accession>
<keyword evidence="1" id="KW-0732">Signal</keyword>
<evidence type="ECO:0000259" key="2">
    <source>
        <dbReference type="Pfam" id="PF12680"/>
    </source>
</evidence>
<feature type="chain" id="PRO_5045723312" evidence="1">
    <location>
        <begin position="23"/>
        <end position="145"/>
    </location>
</feature>
<protein>
    <submittedName>
        <fullName evidence="3">Nuclear transport factor 2 family protein</fullName>
    </submittedName>
</protein>
<dbReference type="SUPFAM" id="SSF54427">
    <property type="entry name" value="NTF2-like"/>
    <property type="match status" value="1"/>
</dbReference>
<evidence type="ECO:0000256" key="1">
    <source>
        <dbReference type="SAM" id="SignalP"/>
    </source>
</evidence>
<feature type="signal peptide" evidence="1">
    <location>
        <begin position="1"/>
        <end position="22"/>
    </location>
</feature>